<organism evidence="1 2">
    <name type="scientific">Carnegiea gigantea</name>
    <dbReference type="NCBI Taxonomy" id="171969"/>
    <lineage>
        <taxon>Eukaryota</taxon>
        <taxon>Viridiplantae</taxon>
        <taxon>Streptophyta</taxon>
        <taxon>Embryophyta</taxon>
        <taxon>Tracheophyta</taxon>
        <taxon>Spermatophyta</taxon>
        <taxon>Magnoliopsida</taxon>
        <taxon>eudicotyledons</taxon>
        <taxon>Gunneridae</taxon>
        <taxon>Pentapetalae</taxon>
        <taxon>Caryophyllales</taxon>
        <taxon>Cactineae</taxon>
        <taxon>Cactaceae</taxon>
        <taxon>Cactoideae</taxon>
        <taxon>Echinocereeae</taxon>
        <taxon>Carnegiea</taxon>
    </lineage>
</organism>
<keyword evidence="2" id="KW-1185">Reference proteome</keyword>
<proteinExistence type="predicted"/>
<comment type="caution">
    <text evidence="1">The sequence shown here is derived from an EMBL/GenBank/DDBJ whole genome shotgun (WGS) entry which is preliminary data.</text>
</comment>
<dbReference type="AlphaFoldDB" id="A0A9Q1GK09"/>
<dbReference type="Proteomes" id="UP001153076">
    <property type="component" value="Unassembled WGS sequence"/>
</dbReference>
<gene>
    <name evidence="1" type="ORF">Cgig2_032284</name>
</gene>
<accession>A0A9Q1GK09</accession>
<dbReference type="OrthoDB" id="1734132at2759"/>
<dbReference type="EMBL" id="JAKOGI010003326">
    <property type="protein sequence ID" value="KAJ8420586.1"/>
    <property type="molecule type" value="Genomic_DNA"/>
</dbReference>
<protein>
    <submittedName>
        <fullName evidence="1">Uncharacterized protein</fullName>
    </submittedName>
</protein>
<evidence type="ECO:0000313" key="1">
    <source>
        <dbReference type="EMBL" id="KAJ8420586.1"/>
    </source>
</evidence>
<name>A0A9Q1GK09_9CARY</name>
<sequence length="206" mass="24859">MPKSQGGIGIKDLITWNKPTIAKLTWAVDKKKEVLFKWVHERYIKHRTWWNYAPPHEFSWYWKKTCRVKDEFKKGCRNPLDWDWEGEPEYRVAKGRRMKTTYSILAVMHRQYRLRQWWNQIPIIQNSNQMLRYLKQSKGLGTMKQSARNHRIFKKQQITTCQTAYLIKDQVRSRILFLNTCSKTFSSYVDSLLNYDTRDTQILGCT</sequence>
<evidence type="ECO:0000313" key="2">
    <source>
        <dbReference type="Proteomes" id="UP001153076"/>
    </source>
</evidence>
<reference evidence="1" key="1">
    <citation type="submission" date="2022-04" db="EMBL/GenBank/DDBJ databases">
        <title>Carnegiea gigantea Genome sequencing and assembly v2.</title>
        <authorList>
            <person name="Copetti D."/>
            <person name="Sanderson M.J."/>
            <person name="Burquez A."/>
            <person name="Wojciechowski M.F."/>
        </authorList>
    </citation>
    <scope>NUCLEOTIDE SEQUENCE</scope>
    <source>
        <strain evidence="1">SGP5-SGP5p</strain>
        <tissue evidence="1">Aerial part</tissue>
    </source>
</reference>